<dbReference type="GO" id="GO:0045505">
    <property type="term" value="F:dynein intermediate chain binding"/>
    <property type="evidence" value="ECO:0000318"/>
    <property type="project" value="GO_Central"/>
</dbReference>
<organism evidence="3 4">
    <name type="scientific">Pristionchus pacificus</name>
    <name type="common">Parasitic nematode worm</name>
    <dbReference type="NCBI Taxonomy" id="54126"/>
    <lineage>
        <taxon>Eukaryota</taxon>
        <taxon>Metazoa</taxon>
        <taxon>Ecdysozoa</taxon>
        <taxon>Nematoda</taxon>
        <taxon>Chromadorea</taxon>
        <taxon>Rhabditida</taxon>
        <taxon>Rhabditina</taxon>
        <taxon>Diplogasteromorpha</taxon>
        <taxon>Diplogasteroidea</taxon>
        <taxon>Neodiplogasteridae</taxon>
        <taxon>Pristionchus</taxon>
    </lineage>
</organism>
<reference evidence="4" key="1">
    <citation type="journal article" date="2008" name="Nat. Genet.">
        <title>The Pristionchus pacificus genome provides a unique perspective on nematode lifestyle and parasitism.</title>
        <authorList>
            <person name="Dieterich C."/>
            <person name="Clifton S.W."/>
            <person name="Schuster L.N."/>
            <person name="Chinwalla A."/>
            <person name="Delehaunty K."/>
            <person name="Dinkelacker I."/>
            <person name="Fulton L."/>
            <person name="Fulton R."/>
            <person name="Godfrey J."/>
            <person name="Minx P."/>
            <person name="Mitreva M."/>
            <person name="Roeseler W."/>
            <person name="Tian H."/>
            <person name="Witte H."/>
            <person name="Yang S.P."/>
            <person name="Wilson R.K."/>
            <person name="Sommer R.J."/>
        </authorList>
    </citation>
    <scope>NUCLEOTIDE SEQUENCE [LARGE SCALE GENOMIC DNA]</scope>
    <source>
        <strain evidence="4">PS312</strain>
    </source>
</reference>
<evidence type="ECO:0000313" key="3">
    <source>
        <dbReference type="EnsemblMetazoa" id="PPA46621.1"/>
    </source>
</evidence>
<keyword evidence="4" id="KW-1185">Reference proteome</keyword>
<name>A0A8R1ZBR7_PRIPA</name>
<dbReference type="EnsemblMetazoa" id="PPA46621.1">
    <property type="protein sequence ID" value="PPA46621.1"/>
    <property type="gene ID" value="WBGene00304400"/>
</dbReference>
<dbReference type="Gene3D" id="3.30.450.30">
    <property type="entry name" value="Dynein light chain 2a, cytoplasmic"/>
    <property type="match status" value="1"/>
</dbReference>
<evidence type="ECO:0000313" key="4">
    <source>
        <dbReference type="Proteomes" id="UP000005239"/>
    </source>
</evidence>
<feature type="domain" description="Roadblock/LAMTOR2" evidence="2">
    <location>
        <begin position="4"/>
        <end position="94"/>
    </location>
</feature>
<dbReference type="GO" id="GO:0005876">
    <property type="term" value="C:spindle microtubule"/>
    <property type="evidence" value="ECO:0007669"/>
    <property type="project" value="EnsemblMetazoa"/>
</dbReference>
<dbReference type="InterPro" id="IPR004942">
    <property type="entry name" value="Roadblock/LAMTOR2_dom"/>
</dbReference>
<dbReference type="SUPFAM" id="SSF103196">
    <property type="entry name" value="Roadblock/LC7 domain"/>
    <property type="match status" value="1"/>
</dbReference>
<comment type="similarity">
    <text evidence="1">Belongs to the GAMAD family.</text>
</comment>
<dbReference type="PANTHER" id="PTHR10779">
    <property type="entry name" value="DYNEIN LIGHT CHAIN ROADBLOCK"/>
    <property type="match status" value="1"/>
</dbReference>
<dbReference type="GO" id="GO:0005868">
    <property type="term" value="C:cytoplasmic dynein complex"/>
    <property type="evidence" value="ECO:0000318"/>
    <property type="project" value="GO_Central"/>
</dbReference>
<evidence type="ECO:0000259" key="2">
    <source>
        <dbReference type="SMART" id="SM00960"/>
    </source>
</evidence>
<dbReference type="GO" id="GO:0005813">
    <property type="term" value="C:centrosome"/>
    <property type="evidence" value="ECO:0000318"/>
    <property type="project" value="GO_Central"/>
</dbReference>
<proteinExistence type="inferred from homology"/>
<dbReference type="SMART" id="SM00960">
    <property type="entry name" value="Robl_LC7"/>
    <property type="match status" value="1"/>
</dbReference>
<dbReference type="AlphaFoldDB" id="A0A8R1ZBR7"/>
<protein>
    <recommendedName>
        <fullName evidence="2">Roadblock/LAMTOR2 domain-containing protein</fullName>
    </recommendedName>
</protein>
<dbReference type="GO" id="GO:0005694">
    <property type="term" value="C:chromosome"/>
    <property type="evidence" value="ECO:0007669"/>
    <property type="project" value="EnsemblMetazoa"/>
</dbReference>
<dbReference type="GO" id="GO:0048471">
    <property type="term" value="C:perinuclear region of cytoplasm"/>
    <property type="evidence" value="ECO:0007669"/>
    <property type="project" value="EnsemblMetazoa"/>
</dbReference>
<reference evidence="3" key="2">
    <citation type="submission" date="2022-06" db="UniProtKB">
        <authorList>
            <consortium name="EnsemblMetazoa"/>
        </authorList>
    </citation>
    <scope>IDENTIFICATION</scope>
    <source>
        <strain evidence="3">PS312</strain>
    </source>
</reference>
<dbReference type="Proteomes" id="UP000005239">
    <property type="component" value="Unassembled WGS sequence"/>
</dbReference>
<dbReference type="OrthoDB" id="9985637at2759"/>
<evidence type="ECO:0000256" key="1">
    <source>
        <dbReference type="ARBA" id="ARBA00007191"/>
    </source>
</evidence>
<dbReference type="Pfam" id="PF03259">
    <property type="entry name" value="Robl_LC7"/>
    <property type="match status" value="1"/>
</dbReference>
<accession>A0A8R1ZBR7</accession>
<dbReference type="GO" id="GO:0005938">
    <property type="term" value="C:cell cortex"/>
    <property type="evidence" value="ECO:0007669"/>
    <property type="project" value="EnsemblMetazoa"/>
</dbReference>
<gene>
    <name evidence="3" type="primary">WBGene00304400</name>
</gene>
<sequence length="105" mass="11964">MSDVEETIKRIQSQKGVVGVIVMDNAGRAIRSTLDDEQTAQYSALLQTLCERAKGAIRELDSTNDLTFLRLRTKKVSESFYLRPSSLIRLRMKSSSPLTRNICWR</sequence>
<dbReference type="GO" id="GO:0005737">
    <property type="term" value="C:cytoplasm"/>
    <property type="evidence" value="ECO:0000318"/>
    <property type="project" value="GO_Central"/>
</dbReference>
<dbReference type="GO" id="GO:0007018">
    <property type="term" value="P:microtubule-based movement"/>
    <property type="evidence" value="ECO:0000318"/>
    <property type="project" value="GO_Central"/>
</dbReference>